<comment type="catalytic activity">
    <reaction evidence="22">
        <text>5,6-dihydrouridine(47) in tRNA + NAD(+) = uridine(47) in tRNA + NADH + H(+)</text>
        <dbReference type="Rhea" id="RHEA:53364"/>
        <dbReference type="Rhea" id="RHEA-COMP:13539"/>
        <dbReference type="Rhea" id="RHEA-COMP:13540"/>
        <dbReference type="ChEBI" id="CHEBI:15378"/>
        <dbReference type="ChEBI" id="CHEBI:57540"/>
        <dbReference type="ChEBI" id="CHEBI:57945"/>
        <dbReference type="ChEBI" id="CHEBI:65315"/>
        <dbReference type="ChEBI" id="CHEBI:74443"/>
        <dbReference type="EC" id="1.3.1.89"/>
    </reaction>
    <physiologicalReaction direction="right-to-left" evidence="22">
        <dbReference type="Rhea" id="RHEA:53366"/>
    </physiologicalReaction>
</comment>
<keyword evidence="11" id="KW-0819">tRNA processing</keyword>
<dbReference type="InterPro" id="IPR013785">
    <property type="entry name" value="Aldolase_TIM"/>
</dbReference>
<evidence type="ECO:0000256" key="19">
    <source>
        <dbReference type="ARBA" id="ARBA00023242"/>
    </source>
</evidence>
<dbReference type="FunFam" id="3.20.20.70:FF:000145">
    <property type="entry name" value="tRNA-dihydrouridine(47) synthase [NAD(P)(+)]"/>
    <property type="match status" value="1"/>
</dbReference>
<keyword evidence="9" id="KW-0288">FMN</keyword>
<evidence type="ECO:0000256" key="1">
    <source>
        <dbReference type="ARBA" id="ARBA00001917"/>
    </source>
</evidence>
<dbReference type="Gene3D" id="4.10.1000.10">
    <property type="entry name" value="Zinc finger, CCCH-type"/>
    <property type="match status" value="1"/>
</dbReference>
<feature type="compositionally biased region" description="Low complexity" evidence="26">
    <location>
        <begin position="82"/>
        <end position="96"/>
    </location>
</feature>
<dbReference type="GO" id="GO:0003723">
    <property type="term" value="F:RNA binding"/>
    <property type="evidence" value="ECO:0007669"/>
    <property type="project" value="TreeGrafter"/>
</dbReference>
<keyword evidence="29" id="KW-1185">Reference proteome</keyword>
<dbReference type="GO" id="GO:0050660">
    <property type="term" value="F:flavin adenine dinucleotide binding"/>
    <property type="evidence" value="ECO:0007669"/>
    <property type="project" value="InterPro"/>
</dbReference>
<evidence type="ECO:0000256" key="8">
    <source>
        <dbReference type="ARBA" id="ARBA00022630"/>
    </source>
</evidence>
<evidence type="ECO:0000256" key="14">
    <source>
        <dbReference type="ARBA" id="ARBA00022771"/>
    </source>
</evidence>
<evidence type="ECO:0000313" key="28">
    <source>
        <dbReference type="EMBL" id="KAG5942334.1"/>
    </source>
</evidence>
<evidence type="ECO:0000313" key="29">
    <source>
        <dbReference type="Proteomes" id="UP000706124"/>
    </source>
</evidence>
<dbReference type="Pfam" id="PF01207">
    <property type="entry name" value="Dus"/>
    <property type="match status" value="2"/>
</dbReference>
<feature type="domain" description="DUS-like FMN-binding" evidence="27">
    <location>
        <begin position="388"/>
        <end position="599"/>
    </location>
</feature>
<evidence type="ECO:0000256" key="11">
    <source>
        <dbReference type="ARBA" id="ARBA00022694"/>
    </source>
</evidence>
<keyword evidence="12" id="KW-0479">Metal-binding</keyword>
<proteinExistence type="inferred from homology"/>
<evidence type="ECO:0000256" key="18">
    <source>
        <dbReference type="ARBA" id="ARBA00023027"/>
    </source>
</evidence>
<keyword evidence="7" id="KW-0963">Cytoplasm</keyword>
<dbReference type="GO" id="GO:0008270">
    <property type="term" value="F:zinc ion binding"/>
    <property type="evidence" value="ECO:0007669"/>
    <property type="project" value="UniProtKB-KW"/>
</dbReference>
<keyword evidence="15" id="KW-0862">Zinc</keyword>
<evidence type="ECO:0000256" key="26">
    <source>
        <dbReference type="SAM" id="MobiDB-lite"/>
    </source>
</evidence>
<dbReference type="GO" id="GO:0005634">
    <property type="term" value="C:nucleus"/>
    <property type="evidence" value="ECO:0007669"/>
    <property type="project" value="UniProtKB-SubCell"/>
</dbReference>
<evidence type="ECO:0000256" key="20">
    <source>
        <dbReference type="ARBA" id="ARBA00031322"/>
    </source>
</evidence>
<keyword evidence="18" id="KW-0520">NAD</keyword>
<evidence type="ECO:0000256" key="23">
    <source>
        <dbReference type="ARBA" id="ARBA00048342"/>
    </source>
</evidence>
<comment type="cofactor">
    <cofactor evidence="1">
        <name>FMN</name>
        <dbReference type="ChEBI" id="CHEBI:58210"/>
    </cofactor>
</comment>
<keyword evidence="14" id="KW-0863">Zinc-finger</keyword>
<dbReference type="GO" id="GO:0005737">
    <property type="term" value="C:cytoplasm"/>
    <property type="evidence" value="ECO:0007669"/>
    <property type="project" value="UniProtKB-SubCell"/>
</dbReference>
<sequence length="796" mass="89042">MNVQDDATMAGQDESPAAQSTNGPEALTKTCDKLNAPMPGDRANEGPRHENESSQIEERAAKRPRLDDALESKDVSNTQKTGNGSSGHANGSANGKGNDEAPQAGANGTTDRRAGMAPIKKEYIIEISSTRDAHPAILDDDAAEGRGGDARDARDSRDARDNNYRGNKGKKEKRKKGQNTERSFGNSRDAIQLCNSRGLYSEFSPRECKYGDKCRMSHDIRKYLEEGRRGDVEAFEGKCPVFEQYGTCFSGWKCRFVRSHMKEVEHDDGRKELVLIDNSNDKEFAGEDGSKTVQVTGGDETDERRPGIYNNVDMSIKIELNRKRVDFTKADKYIKWMNDEANINNDINQLRKDQSGESLDDIRARFVDPPFKPSEKRRLYFGPETPALAPLTTQGNLPFRRLCVELGCELTYSEMAMSMPLLQGTKADWTLLKAHESEVSPPAFKPGKTNLVFDNYDHARDIRFGAQISGNQPWIVTKAADVLNRFCPKLRLIDLNCGCPIDMVFKSGGGSALLEAQGKLERMIRGMNVMSGEIPITAKIRTGVKNSRPTAPAIISKLAFGSREHRERLGAPGCAAITLHGRSREQRYTKRADWSYIGECAAIVKSYNEQKHALTDTAAEPDPSTLPSAKDGRIFFLGNGDCYSHVEYREHIEKSRVDTVMIGRGALIKPWLFEEIEKGQYLDKSATERLVYIEKFVRYGLDAWGSDEQGIGLTRRFLLEWLSFAHRYIPIGLLEHLPPSLNDRPPAYVGRNDLETLMASGNYKDWIKLTEMYLGPVHPGFEFQPKHRSNAYEAEG</sequence>
<evidence type="ECO:0000256" key="6">
    <source>
        <dbReference type="ARBA" id="ARBA00022143"/>
    </source>
</evidence>
<comment type="similarity">
    <text evidence="4">Belongs to the Dus family. Dus3 subfamily.</text>
</comment>
<evidence type="ECO:0000256" key="9">
    <source>
        <dbReference type="ARBA" id="ARBA00022643"/>
    </source>
</evidence>
<keyword evidence="13" id="KW-0677">Repeat</keyword>
<dbReference type="InterPro" id="IPR018517">
    <property type="entry name" value="tRNA_hU_synthase_CS"/>
</dbReference>
<comment type="function">
    <text evidence="21">Catalyzes the synthesis of dihydrouridine, a modified base found in the D-loop of most tRNAs. Specifically modifies U47 in cytoplasmic tRNAs. Catalyzes the synthesis of dihydrouridine in some mRNAs, thereby affecting their translation.</text>
</comment>
<dbReference type="PANTHER" id="PTHR45846:SF1">
    <property type="entry name" value="TRNA-DIHYDROURIDINE(47) SYNTHASE [NAD(P)(+)]-LIKE"/>
    <property type="match status" value="1"/>
</dbReference>
<keyword evidence="10" id="KW-0507">mRNA processing</keyword>
<keyword evidence="16" id="KW-0521">NADP</keyword>
<evidence type="ECO:0000256" key="2">
    <source>
        <dbReference type="ARBA" id="ARBA00004123"/>
    </source>
</evidence>
<dbReference type="Pfam" id="PF25585">
    <property type="entry name" value="zf-CCCH_DUS3L"/>
    <property type="match status" value="2"/>
</dbReference>
<comment type="catalytic activity">
    <reaction evidence="25">
        <text>5,6-dihydrouridine(47) in tRNA + NADP(+) = uridine(47) in tRNA + NADPH + H(+)</text>
        <dbReference type="Rhea" id="RHEA:53360"/>
        <dbReference type="Rhea" id="RHEA-COMP:13539"/>
        <dbReference type="Rhea" id="RHEA-COMP:13540"/>
        <dbReference type="ChEBI" id="CHEBI:15378"/>
        <dbReference type="ChEBI" id="CHEBI:57783"/>
        <dbReference type="ChEBI" id="CHEBI:58349"/>
        <dbReference type="ChEBI" id="CHEBI:65315"/>
        <dbReference type="ChEBI" id="CHEBI:74443"/>
        <dbReference type="EC" id="1.3.1.89"/>
    </reaction>
    <physiologicalReaction direction="right-to-left" evidence="25">
        <dbReference type="Rhea" id="RHEA:53362"/>
    </physiologicalReaction>
</comment>
<dbReference type="SUPFAM" id="SSF51395">
    <property type="entry name" value="FMN-linked oxidoreductases"/>
    <property type="match status" value="1"/>
</dbReference>
<evidence type="ECO:0000256" key="13">
    <source>
        <dbReference type="ARBA" id="ARBA00022737"/>
    </source>
</evidence>
<comment type="catalytic activity">
    <reaction evidence="23">
        <text>a 5,6-dihydrouridine in mRNA + NAD(+) = a uridine in mRNA + NADH + H(+)</text>
        <dbReference type="Rhea" id="RHEA:69851"/>
        <dbReference type="Rhea" id="RHEA-COMP:14658"/>
        <dbReference type="Rhea" id="RHEA-COMP:17789"/>
        <dbReference type="ChEBI" id="CHEBI:15378"/>
        <dbReference type="ChEBI" id="CHEBI:57540"/>
        <dbReference type="ChEBI" id="CHEBI:57945"/>
        <dbReference type="ChEBI" id="CHEBI:65315"/>
        <dbReference type="ChEBI" id="CHEBI:74443"/>
    </reaction>
    <physiologicalReaction direction="right-to-left" evidence="23">
        <dbReference type="Rhea" id="RHEA:69853"/>
    </physiologicalReaction>
</comment>
<evidence type="ECO:0000256" key="5">
    <source>
        <dbReference type="ARBA" id="ARBA00012376"/>
    </source>
</evidence>
<evidence type="ECO:0000256" key="17">
    <source>
        <dbReference type="ARBA" id="ARBA00023002"/>
    </source>
</evidence>
<dbReference type="CDD" id="cd02801">
    <property type="entry name" value="DUS_like_FMN"/>
    <property type="match status" value="1"/>
</dbReference>
<dbReference type="GO" id="GO:0102265">
    <property type="term" value="F:tRNA-dihydrouridine47 synthase activity"/>
    <property type="evidence" value="ECO:0007669"/>
    <property type="project" value="UniProtKB-EC"/>
</dbReference>
<comment type="caution">
    <text evidence="28">The sequence shown here is derived from an EMBL/GenBank/DDBJ whole genome shotgun (WGS) entry which is preliminary data.</text>
</comment>
<evidence type="ECO:0000256" key="4">
    <source>
        <dbReference type="ARBA" id="ARBA00005451"/>
    </source>
</evidence>
<feature type="region of interest" description="Disordered" evidence="26">
    <location>
        <begin position="284"/>
        <end position="306"/>
    </location>
</feature>
<evidence type="ECO:0000256" key="15">
    <source>
        <dbReference type="ARBA" id="ARBA00022833"/>
    </source>
</evidence>
<dbReference type="Proteomes" id="UP000706124">
    <property type="component" value="Unassembled WGS sequence"/>
</dbReference>
<dbReference type="PROSITE" id="PS01136">
    <property type="entry name" value="UPF0034"/>
    <property type="match status" value="1"/>
</dbReference>
<dbReference type="AlphaFoldDB" id="A0A9P7SJ47"/>
<evidence type="ECO:0000259" key="27">
    <source>
        <dbReference type="Pfam" id="PF01207"/>
    </source>
</evidence>
<evidence type="ECO:0000256" key="16">
    <source>
        <dbReference type="ARBA" id="ARBA00022857"/>
    </source>
</evidence>
<evidence type="ECO:0000256" key="22">
    <source>
        <dbReference type="ARBA" id="ARBA00048266"/>
    </source>
</evidence>
<feature type="region of interest" description="Disordered" evidence="26">
    <location>
        <begin position="1"/>
        <end position="117"/>
    </location>
</feature>
<evidence type="ECO:0000256" key="7">
    <source>
        <dbReference type="ARBA" id="ARBA00022490"/>
    </source>
</evidence>
<feature type="compositionally biased region" description="Basic and acidic residues" evidence="26">
    <location>
        <begin position="42"/>
        <end position="74"/>
    </location>
</feature>
<evidence type="ECO:0000256" key="24">
    <source>
        <dbReference type="ARBA" id="ARBA00049447"/>
    </source>
</evidence>
<evidence type="ECO:0000256" key="10">
    <source>
        <dbReference type="ARBA" id="ARBA00022664"/>
    </source>
</evidence>
<evidence type="ECO:0000256" key="25">
    <source>
        <dbReference type="ARBA" id="ARBA00049513"/>
    </source>
</evidence>
<feature type="region of interest" description="Disordered" evidence="26">
    <location>
        <begin position="135"/>
        <end position="188"/>
    </location>
</feature>
<gene>
    <name evidence="28" type="ORF">E4U60_007370</name>
</gene>
<feature type="compositionally biased region" description="Basic and acidic residues" evidence="26">
    <location>
        <begin position="143"/>
        <end position="163"/>
    </location>
</feature>
<comment type="subcellular location">
    <subcellularLocation>
        <location evidence="3">Cytoplasm</location>
    </subcellularLocation>
    <subcellularLocation>
        <location evidence="2">Nucleus</location>
    </subcellularLocation>
</comment>
<keyword evidence="8" id="KW-0285">Flavoprotein</keyword>
<comment type="catalytic activity">
    <reaction evidence="24">
        <text>a 5,6-dihydrouridine in mRNA + NADP(+) = a uridine in mRNA + NADPH + H(+)</text>
        <dbReference type="Rhea" id="RHEA:69855"/>
        <dbReference type="Rhea" id="RHEA-COMP:14658"/>
        <dbReference type="Rhea" id="RHEA-COMP:17789"/>
        <dbReference type="ChEBI" id="CHEBI:15378"/>
        <dbReference type="ChEBI" id="CHEBI:57783"/>
        <dbReference type="ChEBI" id="CHEBI:58349"/>
        <dbReference type="ChEBI" id="CHEBI:65315"/>
        <dbReference type="ChEBI" id="CHEBI:74443"/>
    </reaction>
    <physiologicalReaction direction="right-to-left" evidence="24">
        <dbReference type="Rhea" id="RHEA:69857"/>
    </physiologicalReaction>
</comment>
<evidence type="ECO:0000256" key="3">
    <source>
        <dbReference type="ARBA" id="ARBA00004496"/>
    </source>
</evidence>
<dbReference type="OrthoDB" id="259935at2759"/>
<dbReference type="Gene3D" id="3.20.20.70">
    <property type="entry name" value="Aldolase class I"/>
    <property type="match status" value="1"/>
</dbReference>
<keyword evidence="17" id="KW-0560">Oxidoreductase</keyword>
<accession>A0A9P7SJ47</accession>
<organism evidence="28 29">
    <name type="scientific">Claviceps pazoutovae</name>
    <dbReference type="NCBI Taxonomy" id="1649127"/>
    <lineage>
        <taxon>Eukaryota</taxon>
        <taxon>Fungi</taxon>
        <taxon>Dikarya</taxon>
        <taxon>Ascomycota</taxon>
        <taxon>Pezizomycotina</taxon>
        <taxon>Sordariomycetes</taxon>
        <taxon>Hypocreomycetidae</taxon>
        <taxon>Hypocreales</taxon>
        <taxon>Clavicipitaceae</taxon>
        <taxon>Claviceps</taxon>
    </lineage>
</organism>
<dbReference type="EMBL" id="SRPO01000082">
    <property type="protein sequence ID" value="KAG5942334.1"/>
    <property type="molecule type" value="Genomic_DNA"/>
</dbReference>
<protein>
    <recommendedName>
        <fullName evidence="6">tRNA-dihydrouridine(47) synthase [NAD(P)(+)]</fullName>
        <ecNumber evidence="5">1.3.1.89</ecNumber>
    </recommendedName>
    <alternativeName>
        <fullName evidence="20">tRNA-dihydrouridine synthase 3</fullName>
    </alternativeName>
</protein>
<name>A0A9P7SJ47_9HYPO</name>
<feature type="domain" description="DUS-like FMN-binding" evidence="27">
    <location>
        <begin position="633"/>
        <end position="680"/>
    </location>
</feature>
<feature type="compositionally biased region" description="Basic residues" evidence="26">
    <location>
        <begin position="167"/>
        <end position="177"/>
    </location>
</feature>
<dbReference type="PANTHER" id="PTHR45846">
    <property type="entry name" value="TRNA-DIHYDROURIDINE(47) SYNTHASE [NAD(P)(+)]-LIKE"/>
    <property type="match status" value="1"/>
</dbReference>
<dbReference type="InterPro" id="IPR035587">
    <property type="entry name" value="DUS-like_FMN-bd"/>
</dbReference>
<dbReference type="EC" id="1.3.1.89" evidence="5"/>
<keyword evidence="19" id="KW-0539">Nucleus</keyword>
<reference evidence="28 29" key="1">
    <citation type="journal article" date="2020" name="bioRxiv">
        <title>Whole genome comparisons of ergot fungi reveals the divergence and evolution of species within the genus Claviceps are the result of varying mechanisms driving genome evolution and host range expansion.</title>
        <authorList>
            <person name="Wyka S.A."/>
            <person name="Mondo S.J."/>
            <person name="Liu M."/>
            <person name="Dettman J."/>
            <person name="Nalam V."/>
            <person name="Broders K.D."/>
        </authorList>
    </citation>
    <scope>NUCLEOTIDE SEQUENCE [LARGE SCALE GENOMIC DNA]</scope>
    <source>
        <strain evidence="28 29">CCC 1485</strain>
    </source>
</reference>
<evidence type="ECO:0000256" key="21">
    <source>
        <dbReference type="ARBA" id="ARBA00045934"/>
    </source>
</evidence>
<dbReference type="GO" id="GO:0006397">
    <property type="term" value="P:mRNA processing"/>
    <property type="evidence" value="ECO:0007669"/>
    <property type="project" value="UniProtKB-KW"/>
</dbReference>
<evidence type="ECO:0000256" key="12">
    <source>
        <dbReference type="ARBA" id="ARBA00022723"/>
    </source>
</evidence>